<keyword evidence="7" id="KW-1185">Reference proteome</keyword>
<evidence type="ECO:0000256" key="4">
    <source>
        <dbReference type="ARBA" id="ARBA00022777"/>
    </source>
</evidence>
<evidence type="ECO:0000313" key="6">
    <source>
        <dbReference type="EMBL" id="MFC0208996.1"/>
    </source>
</evidence>
<evidence type="ECO:0000313" key="7">
    <source>
        <dbReference type="Proteomes" id="UP001589755"/>
    </source>
</evidence>
<keyword evidence="3 5" id="KW-0547">Nucleotide-binding</keyword>
<evidence type="ECO:0000256" key="3">
    <source>
        <dbReference type="ARBA" id="ARBA00022741"/>
    </source>
</evidence>
<sequence length="274" mass="30494">MHKKQSFFHLHLISDATGETLLAAGRAAAAQYKNARAIEHIYPLIRTEKQLEKVFAEIDEEPGIVLYTIVDQALARRIDERCQAMGLPSVSVLEPVLTVFQSYLGTPAGRRMGAQHVLDAEYFRRIDALNFTMEHDDGQLPHDVDEADIVLVGVSRTSKTPTSIYLANRGIKTANVPIVLDVPLPEGLMRAKHPLIVGLVASVERIAQVRQNRLLSNAATADNFDAYVDRATIARELAYARQLCSRHNWPLIDVTRRSIEETAAAILALRGKPW</sequence>
<organism evidence="6 7">
    <name type="scientific">Chelativorans intermedius</name>
    <dbReference type="NCBI Taxonomy" id="515947"/>
    <lineage>
        <taxon>Bacteria</taxon>
        <taxon>Pseudomonadati</taxon>
        <taxon>Pseudomonadota</taxon>
        <taxon>Alphaproteobacteria</taxon>
        <taxon>Hyphomicrobiales</taxon>
        <taxon>Phyllobacteriaceae</taxon>
        <taxon>Chelativorans</taxon>
    </lineage>
</organism>
<dbReference type="HAMAP" id="MF_00921">
    <property type="entry name" value="PDRP"/>
    <property type="match status" value="1"/>
</dbReference>
<reference evidence="6 7" key="1">
    <citation type="submission" date="2024-09" db="EMBL/GenBank/DDBJ databases">
        <authorList>
            <person name="Sun Q."/>
            <person name="Mori K."/>
        </authorList>
    </citation>
    <scope>NUCLEOTIDE SEQUENCE [LARGE SCALE GENOMIC DNA]</scope>
    <source>
        <strain evidence="6 7">CCM 8543</strain>
    </source>
</reference>
<dbReference type="InterPro" id="IPR026565">
    <property type="entry name" value="PPDK_reg"/>
</dbReference>
<dbReference type="NCBIfam" id="NF003742">
    <property type="entry name" value="PRK05339.1"/>
    <property type="match status" value="1"/>
</dbReference>
<dbReference type="InterPro" id="IPR005177">
    <property type="entry name" value="Kinase-pyrophosphorylase"/>
</dbReference>
<feature type="binding site" evidence="5">
    <location>
        <begin position="153"/>
        <end position="160"/>
    </location>
    <ligand>
        <name>ADP</name>
        <dbReference type="ChEBI" id="CHEBI:456216"/>
    </ligand>
</feature>
<dbReference type="Pfam" id="PF03618">
    <property type="entry name" value="Kinase-PPPase"/>
    <property type="match status" value="1"/>
</dbReference>
<dbReference type="GO" id="GO:0016740">
    <property type="term" value="F:transferase activity"/>
    <property type="evidence" value="ECO:0007669"/>
    <property type="project" value="UniProtKB-KW"/>
</dbReference>
<dbReference type="Proteomes" id="UP001589755">
    <property type="component" value="Unassembled WGS sequence"/>
</dbReference>
<comment type="caution">
    <text evidence="6">The sequence shown here is derived from an EMBL/GenBank/DDBJ whole genome shotgun (WGS) entry which is preliminary data.</text>
</comment>
<evidence type="ECO:0000256" key="5">
    <source>
        <dbReference type="HAMAP-Rule" id="MF_00921"/>
    </source>
</evidence>
<gene>
    <name evidence="6" type="ORF">ACFFJ2_11370</name>
</gene>
<keyword evidence="6" id="KW-0670">Pyruvate</keyword>
<dbReference type="RefSeq" id="WP_261519725.1">
    <property type="nucleotide sequence ID" value="NZ_JAODNW010000006.1"/>
</dbReference>
<keyword evidence="2 5" id="KW-0808">Transferase</keyword>
<comment type="catalytic activity">
    <reaction evidence="5">
        <text>N(tele)-phospho-L-histidyl/O-phospho-L-threonyl-[pyruvate, phosphate dikinase] + phosphate + H(+) = N(tele)-phospho-L-histidyl/L-threonyl-[pyruvate, phosphate dikinase] + diphosphate</text>
        <dbReference type="Rhea" id="RHEA:43696"/>
        <dbReference type="Rhea" id="RHEA-COMP:10650"/>
        <dbReference type="Rhea" id="RHEA-COMP:10651"/>
        <dbReference type="ChEBI" id="CHEBI:15378"/>
        <dbReference type="ChEBI" id="CHEBI:30013"/>
        <dbReference type="ChEBI" id="CHEBI:33019"/>
        <dbReference type="ChEBI" id="CHEBI:43474"/>
        <dbReference type="ChEBI" id="CHEBI:61977"/>
        <dbReference type="ChEBI" id="CHEBI:83586"/>
        <dbReference type="EC" id="2.7.4.27"/>
    </reaction>
</comment>
<name>A0ABV6D8Q9_9HYPH</name>
<comment type="similarity">
    <text evidence="5">Belongs to the pyruvate, phosphate/water dikinase regulatory protein family. PDRP subfamily.</text>
</comment>
<proteinExistence type="inferred from homology"/>
<dbReference type="PANTHER" id="PTHR31756">
    <property type="entry name" value="PYRUVATE, PHOSPHATE DIKINASE REGULATORY PROTEIN 1, CHLOROPLASTIC"/>
    <property type="match status" value="1"/>
</dbReference>
<protein>
    <recommendedName>
        <fullName evidence="5">Putative pyruvate, phosphate dikinase regulatory protein</fullName>
        <shortName evidence="5">PPDK regulatory protein</shortName>
        <ecNumber evidence="5">2.7.11.32</ecNumber>
        <ecNumber evidence="5">2.7.4.27</ecNumber>
    </recommendedName>
</protein>
<keyword evidence="1 5" id="KW-0723">Serine/threonine-protein kinase</keyword>
<dbReference type="PANTHER" id="PTHR31756:SF3">
    <property type="entry name" value="PYRUVATE, PHOSPHATE DIKINASE REGULATORY PROTEIN 1, CHLOROPLASTIC"/>
    <property type="match status" value="1"/>
</dbReference>
<accession>A0ABV6D8Q9</accession>
<evidence type="ECO:0000256" key="1">
    <source>
        <dbReference type="ARBA" id="ARBA00022527"/>
    </source>
</evidence>
<dbReference type="EMBL" id="JBHLXD010000016">
    <property type="protein sequence ID" value="MFC0208996.1"/>
    <property type="molecule type" value="Genomic_DNA"/>
</dbReference>
<dbReference type="EC" id="2.7.11.32" evidence="5"/>
<comment type="function">
    <text evidence="5">Bifunctional serine/threonine kinase and phosphorylase involved in the regulation of the pyruvate, phosphate dikinase (PPDK) by catalyzing its phosphorylation/dephosphorylation.</text>
</comment>
<evidence type="ECO:0000256" key="2">
    <source>
        <dbReference type="ARBA" id="ARBA00022679"/>
    </source>
</evidence>
<comment type="catalytic activity">
    <reaction evidence="5">
        <text>N(tele)-phospho-L-histidyl/L-threonyl-[pyruvate, phosphate dikinase] + ADP = N(tele)-phospho-L-histidyl/O-phospho-L-threonyl-[pyruvate, phosphate dikinase] + AMP + H(+)</text>
        <dbReference type="Rhea" id="RHEA:43692"/>
        <dbReference type="Rhea" id="RHEA-COMP:10650"/>
        <dbReference type="Rhea" id="RHEA-COMP:10651"/>
        <dbReference type="ChEBI" id="CHEBI:15378"/>
        <dbReference type="ChEBI" id="CHEBI:30013"/>
        <dbReference type="ChEBI" id="CHEBI:61977"/>
        <dbReference type="ChEBI" id="CHEBI:83586"/>
        <dbReference type="ChEBI" id="CHEBI:456215"/>
        <dbReference type="ChEBI" id="CHEBI:456216"/>
        <dbReference type="EC" id="2.7.11.32"/>
    </reaction>
</comment>
<dbReference type="EC" id="2.7.4.27" evidence="5"/>
<keyword evidence="4 5" id="KW-0418">Kinase</keyword>